<dbReference type="Gramene" id="C.cajan_46354.t">
    <property type="protein sequence ID" value="C.cajan_46354.t.cds1"/>
    <property type="gene ID" value="C.cajan_46354"/>
</dbReference>
<dbReference type="CDD" id="cd05476">
    <property type="entry name" value="pepsin_A_like_plant"/>
    <property type="match status" value="1"/>
</dbReference>
<dbReference type="GO" id="GO:0004190">
    <property type="term" value="F:aspartic-type endopeptidase activity"/>
    <property type="evidence" value="ECO:0007669"/>
    <property type="project" value="UniProtKB-KW"/>
</dbReference>
<evidence type="ECO:0000256" key="5">
    <source>
        <dbReference type="ARBA" id="ARBA00022750"/>
    </source>
</evidence>
<comment type="subcellular location">
    <subcellularLocation>
        <location evidence="1">Secreted</location>
    </subcellularLocation>
</comment>
<proteinExistence type="inferred from homology"/>
<evidence type="ECO:0000256" key="2">
    <source>
        <dbReference type="ARBA" id="ARBA00007447"/>
    </source>
</evidence>
<protein>
    <submittedName>
        <fullName evidence="9">Aspartic proteinase nepenthesin-1</fullName>
    </submittedName>
</protein>
<dbReference type="InterPro" id="IPR051708">
    <property type="entry name" value="Plant_Aspart_Prot_A1"/>
</dbReference>
<dbReference type="InterPro" id="IPR001969">
    <property type="entry name" value="Aspartic_peptidase_AS"/>
</dbReference>
<keyword evidence="10" id="KW-1185">Reference proteome</keyword>
<name>A0A151QRC9_CAJCA</name>
<feature type="domain" description="Peptidase A1" evidence="8">
    <location>
        <begin position="82"/>
        <end position="418"/>
    </location>
</feature>
<dbReference type="InterPro" id="IPR021109">
    <property type="entry name" value="Peptidase_aspartic_dom_sf"/>
</dbReference>
<evidence type="ECO:0000313" key="9">
    <source>
        <dbReference type="EMBL" id="KYP32871.1"/>
    </source>
</evidence>
<dbReference type="AlphaFoldDB" id="A0A151QRC9"/>
<keyword evidence="3" id="KW-0964">Secreted</keyword>
<dbReference type="InterPro" id="IPR033121">
    <property type="entry name" value="PEPTIDASE_A1"/>
</dbReference>
<sequence>MFLVDASKNLNGFSIDLIPRHSPMSPLYDSLMTQTELVKSAAIRSIARSKRVDFIGQNELLSPSPSSSIESPITHVSDHGEYLMRFSLGTPSVERLAIFDTGSDLSWVQCSPCKACYPQDAPLFDPTQSSTYMDAPCDSQPCTLIPQSQRDCGNSRQCIYLHQYSENSITIGKLGHDTIRFCSTGMGQCATFPKTAFGCGVYNNFTFQLSSKANGFVGLGPGPLSLASQLGGQISHKFSYCMVPFSSTSTGKLIFGNQTMAPSTGVVSTPFIINPSLPSYYFLNLEGITIGQKKVLTGQTGGNIIIDSVPILTHLEQSLYADFISSVKEAINVEAAEDAPTPFEYCVRNPTNMIFPDFVFHFTGADVVLNPSNMFISMGNNLVCMTVLPSRGISIFGNWAQVNFQVEYDLGERKVSFAPTNCSTY</sequence>
<gene>
    <name evidence="9" type="ORF">KK1_046338</name>
</gene>
<keyword evidence="5" id="KW-0064">Aspartyl protease</keyword>
<dbReference type="Pfam" id="PF14541">
    <property type="entry name" value="TAXi_C"/>
    <property type="match status" value="1"/>
</dbReference>
<dbReference type="GO" id="GO:0006508">
    <property type="term" value="P:proteolysis"/>
    <property type="evidence" value="ECO:0007669"/>
    <property type="project" value="UniProtKB-KW"/>
</dbReference>
<dbReference type="OMA" id="SIFGNWA"/>
<dbReference type="InterPro" id="IPR034161">
    <property type="entry name" value="Pepsin-like_plant"/>
</dbReference>
<dbReference type="EMBL" id="KQ485081">
    <property type="protein sequence ID" value="KYP32871.1"/>
    <property type="molecule type" value="Genomic_DNA"/>
</dbReference>
<comment type="similarity">
    <text evidence="2">Belongs to the peptidase A1 family.</text>
</comment>
<keyword evidence="6" id="KW-0378">Hydrolase</keyword>
<evidence type="ECO:0000256" key="7">
    <source>
        <dbReference type="ARBA" id="ARBA00023180"/>
    </source>
</evidence>
<dbReference type="InterPro" id="IPR032799">
    <property type="entry name" value="TAXi_C"/>
</dbReference>
<evidence type="ECO:0000256" key="1">
    <source>
        <dbReference type="ARBA" id="ARBA00004613"/>
    </source>
</evidence>
<dbReference type="FunFam" id="2.40.70.10:FF:000050">
    <property type="entry name" value="Aspartic proteinase CDR1"/>
    <property type="match status" value="1"/>
</dbReference>
<dbReference type="Gene3D" id="2.40.70.10">
    <property type="entry name" value="Acid Proteases"/>
    <property type="match status" value="2"/>
</dbReference>
<reference evidence="9" key="1">
    <citation type="journal article" date="2012" name="Nat. Biotechnol.">
        <title>Draft genome sequence of pigeonpea (Cajanus cajan), an orphan legume crop of resource-poor farmers.</title>
        <authorList>
            <person name="Varshney R.K."/>
            <person name="Chen W."/>
            <person name="Li Y."/>
            <person name="Bharti A.K."/>
            <person name="Saxena R.K."/>
            <person name="Schlueter J.A."/>
            <person name="Donoghue M.T."/>
            <person name="Azam S."/>
            <person name="Fan G."/>
            <person name="Whaley A.M."/>
            <person name="Farmer A.D."/>
            <person name="Sheridan J."/>
            <person name="Iwata A."/>
            <person name="Tuteja R."/>
            <person name="Penmetsa R.V."/>
            <person name="Wu W."/>
            <person name="Upadhyaya H.D."/>
            <person name="Yang S.P."/>
            <person name="Shah T."/>
            <person name="Saxena K.B."/>
            <person name="Michael T."/>
            <person name="McCombie W.R."/>
            <person name="Yang B."/>
            <person name="Zhang G."/>
            <person name="Yang H."/>
            <person name="Wang J."/>
            <person name="Spillane C."/>
            <person name="Cook D.R."/>
            <person name="May G.D."/>
            <person name="Xu X."/>
            <person name="Jackson S.A."/>
        </authorList>
    </citation>
    <scope>NUCLEOTIDE SEQUENCE [LARGE SCALE GENOMIC DNA]</scope>
</reference>
<dbReference type="PANTHER" id="PTHR47967:SF128">
    <property type="entry name" value="ASPARTIC PROTEINASE CDR1-LIKE"/>
    <property type="match status" value="1"/>
</dbReference>
<accession>A0A151QRC9</accession>
<evidence type="ECO:0000256" key="3">
    <source>
        <dbReference type="ARBA" id="ARBA00022525"/>
    </source>
</evidence>
<dbReference type="PROSITE" id="PS51767">
    <property type="entry name" value="PEPTIDASE_A1"/>
    <property type="match status" value="1"/>
</dbReference>
<dbReference type="InterPro" id="IPR032861">
    <property type="entry name" value="TAXi_N"/>
</dbReference>
<organism evidence="9 10">
    <name type="scientific">Cajanus cajan</name>
    <name type="common">Pigeon pea</name>
    <name type="synonym">Cajanus indicus</name>
    <dbReference type="NCBI Taxonomy" id="3821"/>
    <lineage>
        <taxon>Eukaryota</taxon>
        <taxon>Viridiplantae</taxon>
        <taxon>Streptophyta</taxon>
        <taxon>Embryophyta</taxon>
        <taxon>Tracheophyta</taxon>
        <taxon>Spermatophyta</taxon>
        <taxon>Magnoliopsida</taxon>
        <taxon>eudicotyledons</taxon>
        <taxon>Gunneridae</taxon>
        <taxon>Pentapetalae</taxon>
        <taxon>rosids</taxon>
        <taxon>fabids</taxon>
        <taxon>Fabales</taxon>
        <taxon>Fabaceae</taxon>
        <taxon>Papilionoideae</taxon>
        <taxon>50 kb inversion clade</taxon>
        <taxon>NPAAA clade</taxon>
        <taxon>indigoferoid/millettioid clade</taxon>
        <taxon>Phaseoleae</taxon>
        <taxon>Cajanus</taxon>
    </lineage>
</organism>
<evidence type="ECO:0000259" key="8">
    <source>
        <dbReference type="PROSITE" id="PS51767"/>
    </source>
</evidence>
<evidence type="ECO:0000313" key="10">
    <source>
        <dbReference type="Proteomes" id="UP000075243"/>
    </source>
</evidence>
<dbReference type="FunFam" id="2.40.70.10:FF:000031">
    <property type="entry name" value="Aspartyl protease AED1"/>
    <property type="match status" value="1"/>
</dbReference>
<evidence type="ECO:0000256" key="4">
    <source>
        <dbReference type="ARBA" id="ARBA00022670"/>
    </source>
</evidence>
<dbReference type="Pfam" id="PF14543">
    <property type="entry name" value="TAXi_N"/>
    <property type="match status" value="1"/>
</dbReference>
<dbReference type="PROSITE" id="PS00141">
    <property type="entry name" value="ASP_PROTEASE"/>
    <property type="match status" value="1"/>
</dbReference>
<evidence type="ECO:0000256" key="6">
    <source>
        <dbReference type="ARBA" id="ARBA00022801"/>
    </source>
</evidence>
<dbReference type="PANTHER" id="PTHR47967">
    <property type="entry name" value="OS07G0603500 PROTEIN-RELATED"/>
    <property type="match status" value="1"/>
</dbReference>
<dbReference type="GO" id="GO:0005576">
    <property type="term" value="C:extracellular region"/>
    <property type="evidence" value="ECO:0007669"/>
    <property type="project" value="UniProtKB-SubCell"/>
</dbReference>
<dbReference type="SUPFAM" id="SSF50630">
    <property type="entry name" value="Acid proteases"/>
    <property type="match status" value="1"/>
</dbReference>
<keyword evidence="4" id="KW-0645">Protease</keyword>
<dbReference type="Proteomes" id="UP000075243">
    <property type="component" value="Unassembled WGS sequence"/>
</dbReference>
<keyword evidence="7" id="KW-0325">Glycoprotein</keyword>